<accession>A0A1D7XFF3</accession>
<dbReference type="EMBL" id="KX552041">
    <property type="protein sequence ID" value="AOQ27254.1"/>
    <property type="molecule type" value="Genomic_DNA"/>
</dbReference>
<reference evidence="1" key="1">
    <citation type="submission" date="2017-02" db="EMBL/GenBank/DDBJ databases">
        <title>Complete genome sequence of two Escherichia coli phages, vB_EcoM_ ESCO5 and vB_EcoM_ESCO13, which are related to phAPEC8.</title>
        <authorList>
            <person name="Trotereau A."/>
            <person name="Gonnet M."/>
            <person name="Viardot A."/>
            <person name="Lalmanach A.-C."/>
            <person name="Guabiraba R."/>
            <person name="Chanteloup N."/>
            <person name="Schouler C."/>
        </authorList>
    </citation>
    <scope>NUCLEOTIDE SEQUENCE [LARGE SCALE GENOMIC DNA]</scope>
</reference>
<sequence length="69" mass="7701">MKKILTVVLLAFSFTVAAGQITLILSDSEVNGNTKYCYYSNANQDEVIAIPKSRQCPYTKTFSTEDDDE</sequence>
<evidence type="ECO:0000313" key="1">
    <source>
        <dbReference type="EMBL" id="AOQ27254.1"/>
    </source>
</evidence>
<gene>
    <name evidence="1" type="ORF">ESCO13_00119</name>
</gene>
<organism evidence="1 2">
    <name type="scientific">Escherichia phage ESCO13</name>
    <dbReference type="NCBI Taxonomy" id="1881104"/>
    <lineage>
        <taxon>Viruses</taxon>
        <taxon>Duplodnaviria</taxon>
        <taxon>Heunggongvirae</taxon>
        <taxon>Uroviricota</taxon>
        <taxon>Caudoviricetes</taxon>
        <taxon>Stephanstirmvirinae</taxon>
        <taxon>Phapecoctavirus</taxon>
        <taxon>Phapecoctavirus ESCO13</taxon>
    </lineage>
</organism>
<protein>
    <submittedName>
        <fullName evidence="1">Uncharacterized protein</fullName>
    </submittedName>
</protein>
<name>A0A1D7XFF3_9CAUD</name>
<evidence type="ECO:0000313" key="2">
    <source>
        <dbReference type="Proteomes" id="UP000225358"/>
    </source>
</evidence>
<keyword evidence="2" id="KW-1185">Reference proteome</keyword>
<dbReference type="Proteomes" id="UP000225358">
    <property type="component" value="Segment"/>
</dbReference>
<proteinExistence type="predicted"/>